<evidence type="ECO:0000313" key="15">
    <source>
        <dbReference type="Proteomes" id="UP000249293"/>
    </source>
</evidence>
<dbReference type="InterPro" id="IPR002646">
    <property type="entry name" value="PolA_pol_head_dom"/>
</dbReference>
<evidence type="ECO:0000259" key="13">
    <source>
        <dbReference type="Pfam" id="PF01743"/>
    </source>
</evidence>
<dbReference type="KEGG" id="pkz:C5L36_0C03880"/>
<dbReference type="SUPFAM" id="SSF81301">
    <property type="entry name" value="Nucleotidyltransferase"/>
    <property type="match status" value="1"/>
</dbReference>
<dbReference type="Pfam" id="PF01743">
    <property type="entry name" value="PolyA_pol"/>
    <property type="match status" value="1"/>
</dbReference>
<feature type="domain" description="Poly A polymerase head" evidence="13">
    <location>
        <begin position="79"/>
        <end position="229"/>
    </location>
</feature>
<keyword evidence="3 12" id="KW-0694">RNA-binding</keyword>
<sequence length="556" mass="63800">MLFRSLRNSRCLTIRISKTTKHLLSINSKMNNPYTSKHVPGVIPDIQLDKTESQVVNLLKSYTQAHNSQTEDPNDRITLRITGGWVRDKLLNQPSHDIDIGIDNCSGESFVNGLKQWLDAKSDVDGRRGDDGDAEKINSIHKIKKNPDKSKHLETCTTKLFGLDIDFVNLRSELYTEDSRIPTITTGTPDEDAHRRDATLNALFFNLETMKVEDYTKKGLEDLSKGILRTPLEPTKTFLDDPLRCLRLIRFASNYGFKIEQATLDAMKRDDIHKALETKISRERIGVEVKKMLVNKRWVYGTLDALALIREVNFPNVFGLGDTKVPDEWLSNNKKRLISDISQNIDSLNKYLIDIIDSNIMNFSKVIDIQDSSDNDKILFYSSIILNHWRDMKVKVGKRDNYVSFFCVLNGIKMPLKLADNVALVTSQIERIRTDVGGIRGFTRSEIARRFVLPFQDKWEINLLINSCLECFEAPDQSTTILNRYEGVIKTVYDLKLEESFKEQILLNGKELMKIINKKPGPWLKPLNERLFQWQLDHPGATREDMVGYLSTISIE</sequence>
<evidence type="ECO:0000256" key="9">
    <source>
        <dbReference type="ARBA" id="ARBA00077436"/>
    </source>
</evidence>
<dbReference type="PANTHER" id="PTHR13734">
    <property type="entry name" value="TRNA-NUCLEOTIDYLTRANSFERASE"/>
    <property type="match status" value="1"/>
</dbReference>
<accession>A0A2U9R5E7</accession>
<evidence type="ECO:0000256" key="4">
    <source>
        <dbReference type="ARBA" id="ARBA00050431"/>
    </source>
</evidence>
<dbReference type="GO" id="GO:0005739">
    <property type="term" value="C:mitochondrion"/>
    <property type="evidence" value="ECO:0007669"/>
    <property type="project" value="UniProtKB-ARBA"/>
</dbReference>
<evidence type="ECO:0000256" key="8">
    <source>
        <dbReference type="ARBA" id="ARBA00076038"/>
    </source>
</evidence>
<dbReference type="GO" id="GO:0004810">
    <property type="term" value="F:CCA tRNA nucleotidyltransferase activity"/>
    <property type="evidence" value="ECO:0007669"/>
    <property type="project" value="UniProtKB-EC"/>
</dbReference>
<dbReference type="SUPFAM" id="SSF81891">
    <property type="entry name" value="Poly A polymerase C-terminal region-like"/>
    <property type="match status" value="1"/>
</dbReference>
<comment type="similarity">
    <text evidence="1 12">Belongs to the tRNA nucleotidyltransferase/poly(A) polymerase family.</text>
</comment>
<dbReference type="CDD" id="cd05398">
    <property type="entry name" value="NT_ClassII-CCAase"/>
    <property type="match status" value="1"/>
</dbReference>
<proteinExistence type="inferred from homology"/>
<evidence type="ECO:0000256" key="12">
    <source>
        <dbReference type="RuleBase" id="RU003953"/>
    </source>
</evidence>
<dbReference type="VEuPathDB" id="FungiDB:C5L36_0C03880"/>
<evidence type="ECO:0000256" key="1">
    <source>
        <dbReference type="ARBA" id="ARBA00007265"/>
    </source>
</evidence>
<reference evidence="14 15" key="1">
    <citation type="submission" date="2018-06" db="EMBL/GenBank/DDBJ databases">
        <title>Population genomics shows no distinction between pathogenic Candida krusei and environmental Pichia kudriavzevii: One species, four names.</title>
        <authorList>
            <person name="Douglass A.P."/>
            <person name="Offei B."/>
            <person name="Braun-Galleani S."/>
            <person name="Coughlan A.Y."/>
            <person name="Martos A."/>
            <person name="Ortiz-Merino R.A."/>
            <person name="Byrne K.P."/>
            <person name="Wolfe K.H."/>
        </authorList>
    </citation>
    <scope>NUCLEOTIDE SEQUENCE [LARGE SCALE GENOMIC DNA]</scope>
    <source>
        <strain evidence="14 15">CBS573</strain>
    </source>
</reference>
<dbReference type="EMBL" id="CP028775">
    <property type="protein sequence ID" value="AWU76451.1"/>
    <property type="molecule type" value="Genomic_DNA"/>
</dbReference>
<dbReference type="GeneID" id="40384246"/>
<dbReference type="OrthoDB" id="445712at2759"/>
<evidence type="ECO:0000256" key="10">
    <source>
        <dbReference type="ARBA" id="ARBA00080500"/>
    </source>
</evidence>
<dbReference type="EC" id="2.7.7.72" evidence="6"/>
<dbReference type="Gene3D" id="3.30.460.10">
    <property type="entry name" value="Beta Polymerase, domain 2"/>
    <property type="match status" value="1"/>
</dbReference>
<dbReference type="Gene3D" id="1.10.246.80">
    <property type="match status" value="1"/>
</dbReference>
<dbReference type="InterPro" id="IPR043519">
    <property type="entry name" value="NT_sf"/>
</dbReference>
<evidence type="ECO:0000256" key="6">
    <source>
        <dbReference type="ARBA" id="ARBA00066885"/>
    </source>
</evidence>
<name>A0A2U9R5E7_PICKU</name>
<gene>
    <name evidence="14" type="ORF">C5L36_0C03880</name>
</gene>
<dbReference type="GO" id="GO:0001680">
    <property type="term" value="P:tRNA 3'-terminal CCA addition"/>
    <property type="evidence" value="ECO:0007669"/>
    <property type="project" value="TreeGrafter"/>
</dbReference>
<evidence type="ECO:0000256" key="2">
    <source>
        <dbReference type="ARBA" id="ARBA00022679"/>
    </source>
</evidence>
<dbReference type="Proteomes" id="UP000249293">
    <property type="component" value="Chromosome 3"/>
</dbReference>
<dbReference type="AlphaFoldDB" id="A0A2U9R5E7"/>
<comment type="catalytic activity">
    <reaction evidence="4">
        <text>a tRNA precursor + 2 CTP + ATP = a tRNA with a 3' CCA end + 3 diphosphate</text>
        <dbReference type="Rhea" id="RHEA:14433"/>
        <dbReference type="Rhea" id="RHEA-COMP:10465"/>
        <dbReference type="Rhea" id="RHEA-COMP:10468"/>
        <dbReference type="ChEBI" id="CHEBI:30616"/>
        <dbReference type="ChEBI" id="CHEBI:33019"/>
        <dbReference type="ChEBI" id="CHEBI:37563"/>
        <dbReference type="ChEBI" id="CHEBI:74896"/>
        <dbReference type="ChEBI" id="CHEBI:83071"/>
        <dbReference type="EC" id="2.7.7.72"/>
    </reaction>
</comment>
<keyword evidence="15" id="KW-1185">Reference proteome</keyword>
<dbReference type="GO" id="GO:0052927">
    <property type="term" value="F:CC tRNA cytidylyltransferase activity"/>
    <property type="evidence" value="ECO:0007669"/>
    <property type="project" value="TreeGrafter"/>
</dbReference>
<dbReference type="RefSeq" id="XP_029321928.1">
    <property type="nucleotide sequence ID" value="XM_029466068.1"/>
</dbReference>
<dbReference type="STRING" id="4909.A0A2U9R5E7"/>
<organism evidence="14 15">
    <name type="scientific">Pichia kudriavzevii</name>
    <name type="common">Yeast</name>
    <name type="synonym">Issatchenkia orientalis</name>
    <dbReference type="NCBI Taxonomy" id="4909"/>
    <lineage>
        <taxon>Eukaryota</taxon>
        <taxon>Fungi</taxon>
        <taxon>Dikarya</taxon>
        <taxon>Ascomycota</taxon>
        <taxon>Saccharomycotina</taxon>
        <taxon>Pichiomycetes</taxon>
        <taxon>Pichiales</taxon>
        <taxon>Pichiaceae</taxon>
        <taxon>Pichia</taxon>
    </lineage>
</organism>
<dbReference type="Gene3D" id="1.10.3090.10">
    <property type="entry name" value="cca-adding enzyme, domain 2"/>
    <property type="match status" value="1"/>
</dbReference>
<evidence type="ECO:0000256" key="11">
    <source>
        <dbReference type="ARBA" id="ARBA00082324"/>
    </source>
</evidence>
<evidence type="ECO:0000256" key="5">
    <source>
        <dbReference type="ARBA" id="ARBA00056517"/>
    </source>
</evidence>
<dbReference type="PANTHER" id="PTHR13734:SF5">
    <property type="entry name" value="CCA TRNA NUCLEOTIDYLTRANSFERASE, MITOCHONDRIAL"/>
    <property type="match status" value="1"/>
</dbReference>
<evidence type="ECO:0000256" key="3">
    <source>
        <dbReference type="ARBA" id="ARBA00022884"/>
    </source>
</evidence>
<comment type="function">
    <text evidence="5">Nucleotidyltransferase that catalyzes the addition and repair of the essential 3'-terminal CCA sequence in tRNAs, which is necessary for the attachment of amino acids to the 3' terminus of tRNA molecules, using CTP and ATP as substrates. tRNA 3'-terminal CCA addition is required both for tRNA processing and repair. Also involved in tRNA surveillance by mediating tandem CCA addition to generate a CCACCA at the 3' terminus of unstable tRNAs. While stable tRNAs receive only 3'-terminal CCA, unstable tRNAs are marked with CCACCA and rapidly degraded. The structural flexibility of RNA controls the choice between CCA versus CCACCA addition: following the first CCA addition cycle, nucleotide-binding to the active site triggers a clockwise screw motion, producing torque on the RNA. This ejects stable RNAs, whereas unstable RNAs are refolded while bound to the enzyme and subjected to a second CCA catalytic cycle.</text>
</comment>
<evidence type="ECO:0000256" key="7">
    <source>
        <dbReference type="ARBA" id="ARBA00072969"/>
    </source>
</evidence>
<evidence type="ECO:0000313" key="14">
    <source>
        <dbReference type="EMBL" id="AWU76451.1"/>
    </source>
</evidence>
<keyword evidence="2 12" id="KW-0808">Transferase</keyword>
<dbReference type="GO" id="GO:0052929">
    <property type="term" value="F:ATP:3'-cytidine-cytidine-tRNA adenylyltransferase activity"/>
    <property type="evidence" value="ECO:0007669"/>
    <property type="project" value="TreeGrafter"/>
</dbReference>
<protein>
    <recommendedName>
        <fullName evidence="7">CCA tRNA nucleotidyltransferase, mitochondrial</fullName>
        <ecNumber evidence="6">2.7.7.72</ecNumber>
    </recommendedName>
    <alternativeName>
        <fullName evidence="9">CCA-adding enzyme</fullName>
    </alternativeName>
    <alternativeName>
        <fullName evidence="8">tRNA CCA-pyrophosphorylase</fullName>
    </alternativeName>
    <alternativeName>
        <fullName evidence="10">tRNA adenylyltransferase</fullName>
    </alternativeName>
    <alternativeName>
        <fullName evidence="11">tRNA nucleotidyltransferase</fullName>
    </alternativeName>
</protein>
<dbReference type="FunFam" id="3.30.460.10:FF:000019">
    <property type="entry name" value="tRNA nucleotidyltransferase cca2"/>
    <property type="match status" value="1"/>
</dbReference>
<dbReference type="GO" id="GO:0003723">
    <property type="term" value="F:RNA binding"/>
    <property type="evidence" value="ECO:0007669"/>
    <property type="project" value="UniProtKB-KW"/>
</dbReference>